<dbReference type="GO" id="GO:0005739">
    <property type="term" value="C:mitochondrion"/>
    <property type="evidence" value="ECO:0007669"/>
    <property type="project" value="TreeGrafter"/>
</dbReference>
<keyword evidence="2" id="KW-0645">Protease</keyword>
<dbReference type="GO" id="GO:0005829">
    <property type="term" value="C:cytosol"/>
    <property type="evidence" value="ECO:0007669"/>
    <property type="project" value="TreeGrafter"/>
</dbReference>
<keyword evidence="6" id="KW-0482">Metalloprotease</keyword>
<evidence type="ECO:0000256" key="5">
    <source>
        <dbReference type="ARBA" id="ARBA00022833"/>
    </source>
</evidence>
<dbReference type="PANTHER" id="PTHR43690">
    <property type="entry name" value="NARDILYSIN"/>
    <property type="match status" value="1"/>
</dbReference>
<evidence type="ECO:0000259" key="9">
    <source>
        <dbReference type="Pfam" id="PF22456"/>
    </source>
</evidence>
<keyword evidence="4" id="KW-0378">Hydrolase</keyword>
<dbReference type="InterPro" id="IPR050626">
    <property type="entry name" value="Peptidase_M16"/>
</dbReference>
<evidence type="ECO:0000256" key="2">
    <source>
        <dbReference type="ARBA" id="ARBA00022670"/>
    </source>
</evidence>
<keyword evidence="3" id="KW-0479">Metal-binding</keyword>
<feature type="domain" description="Peptidase M16 C-terminal" evidence="8">
    <location>
        <begin position="205"/>
        <end position="403"/>
    </location>
</feature>
<evidence type="ECO:0000256" key="1">
    <source>
        <dbReference type="ARBA" id="ARBA00007261"/>
    </source>
</evidence>
<dbReference type="InterPro" id="IPR007863">
    <property type="entry name" value="Peptidase_M16_C"/>
</dbReference>
<organism evidence="10 11">
    <name type="scientific">Saccharomycopsis crataegensis</name>
    <dbReference type="NCBI Taxonomy" id="43959"/>
    <lineage>
        <taxon>Eukaryota</taxon>
        <taxon>Fungi</taxon>
        <taxon>Dikarya</taxon>
        <taxon>Ascomycota</taxon>
        <taxon>Saccharomycotina</taxon>
        <taxon>Saccharomycetes</taxon>
        <taxon>Saccharomycopsidaceae</taxon>
        <taxon>Saccharomycopsis</taxon>
    </lineage>
</organism>
<dbReference type="PANTHER" id="PTHR43690:SF18">
    <property type="entry name" value="INSULIN-DEGRADING ENZYME-RELATED"/>
    <property type="match status" value="1"/>
</dbReference>
<dbReference type="EMBL" id="BTFZ01000002">
    <property type="protein sequence ID" value="GMM33953.1"/>
    <property type="molecule type" value="Genomic_DNA"/>
</dbReference>
<dbReference type="GO" id="GO:0004222">
    <property type="term" value="F:metalloendopeptidase activity"/>
    <property type="evidence" value="ECO:0007669"/>
    <property type="project" value="InterPro"/>
</dbReference>
<keyword evidence="5" id="KW-0862">Zinc</keyword>
<comment type="similarity">
    <text evidence="1">Belongs to the peptidase M16 family.</text>
</comment>
<dbReference type="InterPro" id="IPR011249">
    <property type="entry name" value="Metalloenz_LuxS/M16"/>
</dbReference>
<keyword evidence="11" id="KW-1185">Reference proteome</keyword>
<dbReference type="InterPro" id="IPR011765">
    <property type="entry name" value="Pept_M16_N"/>
</dbReference>
<dbReference type="Proteomes" id="UP001360560">
    <property type="component" value="Unassembled WGS sequence"/>
</dbReference>
<dbReference type="PROSITE" id="PS00143">
    <property type="entry name" value="INSULINASE"/>
    <property type="match status" value="1"/>
</dbReference>
<name>A0AAV5QGQ8_9ASCO</name>
<dbReference type="Gene3D" id="3.30.830.10">
    <property type="entry name" value="Metalloenzyme, LuxS/M16 peptidase-like"/>
    <property type="match status" value="4"/>
</dbReference>
<accession>A0AAV5QGQ8</accession>
<feature type="domain" description="Coenzyme PQQ synthesis protein F-like C-terminal lobe" evidence="9">
    <location>
        <begin position="917"/>
        <end position="983"/>
    </location>
</feature>
<evidence type="ECO:0000259" key="8">
    <source>
        <dbReference type="Pfam" id="PF05193"/>
    </source>
</evidence>
<evidence type="ECO:0000256" key="4">
    <source>
        <dbReference type="ARBA" id="ARBA00022801"/>
    </source>
</evidence>
<dbReference type="InterPro" id="IPR006594">
    <property type="entry name" value="LisH"/>
</dbReference>
<dbReference type="PROSITE" id="PS50896">
    <property type="entry name" value="LISH"/>
    <property type="match status" value="1"/>
</dbReference>
<feature type="domain" description="Peptidase M16 N-terminal" evidence="7">
    <location>
        <begin position="38"/>
        <end position="169"/>
    </location>
</feature>
<gene>
    <name evidence="10" type="ORF">DASC09_012780</name>
</gene>
<dbReference type="Pfam" id="PF00675">
    <property type="entry name" value="Peptidase_M16"/>
    <property type="match status" value="1"/>
</dbReference>
<dbReference type="GO" id="GO:0051603">
    <property type="term" value="P:proteolysis involved in protein catabolic process"/>
    <property type="evidence" value="ECO:0007669"/>
    <property type="project" value="TreeGrafter"/>
</dbReference>
<dbReference type="AlphaFoldDB" id="A0AAV5QGQ8"/>
<evidence type="ECO:0000313" key="11">
    <source>
        <dbReference type="Proteomes" id="UP001360560"/>
    </source>
</evidence>
<dbReference type="RefSeq" id="XP_064850953.1">
    <property type="nucleotide sequence ID" value="XM_064994881.1"/>
</dbReference>
<sequence>MNSTVFETRNFEHELFIPIGLCNRTYRLIQLSNGILTLLISDPTEDTSAVSLSVCSGAYNDPDEISGLAHFCEHMILLGSKKYPKPNHLQKLVGSTNEGMLNAYTTGEITCFYFQMKSPNNDFRLLDESLKVFSDTFCSPTFNMPFMKKEMMAIDNEHLRNKTNLTKILFHGLRLLSEASPGNVFRRFATGNLSTLLKVPTSTLRDSLITYFDSNYKPRKFALVVKSPQSVNLIQKLVLSSFGSIPQYNFVEEKEDISDFQNIRESYDHKTKPFNRKQLNRCIFIKFVIKANTENITRLAFPLDYNADDADQSKKSLLFADIMVRILGDESSGSTFYQFLQRKNYIQSMECFISELKIGSNCLIVQLKLTKTGSRNIDHIISMFFRTINETFKLFFEEKELKKSEIIDSLASYLSDALSIDLLNYLYLDVNQTSMDEVSDYSVNLQQSLRMLGPKWILRGMPSWNDFEGFKGFHSENDDAKKWWEERALEFYKFVVGNINYNNFNLLVYGKGDLIKTFNELFLIDDDYYNEYSKQFAIQGSDFYEDPHFCFSYKYFKINVNYLKGIDGISVKSEIDSMRIIFNKNIFIPEFARKYDLVLRRFEESFKISSKNSLGFSNNKNSIFEGPPILLESDRHHQIYYKPEHLLKYSGKMIVSIDIVSTGIAKASAKQIVSNEILCEIISARLYSKLHSSEPLGYSWNLTTSSKNDLRIGIIVGGFSARIDLLITLILNELLLYKRNRFASVIDDALYFKSRSKIKEFYENLAKQNSFQLATAGSVVLLEENSIQLERRLEELSDNTYEDIEELVHQIFHNENNSLYTNIFVQGDVGKEQAFRISSQVDILTNHLFRGHIPKEELNYKCPNTHFIKQGHNYYFERSSPDFTNSIVYFIQTGLRDDSKNRTLTKLLSFFVSLDAITELRSNKQLGYVVTAGLRIYRNTTGIHISIVSGNYEPEALENEINKYLMSLEHKLRDMTQKDFDEQIKFPFLRMYINDESGILPESNSPKNFFGKINEGNIGSYLNSSMKATDSANFDLEDLSRVSMVKSGSSLSNLNTGLADKHFQLWEEIISKTYRFQSIRTNYLSNSNDSYGIDLLLINRLEKYQFMEFWDEKVSIRSPRISKLSIWIKKDGEANRKESSENNEERQIELMVSQIEILLMFNNLLIPREKLIEIVRESKGNETLMMKSLLKYFMKNGERMKVLVAILKNVFKGVNVNLKGRFNGKRNSSAGEIDKSETYIKLSKIEEISEFHRNNPPI</sequence>
<dbReference type="GO" id="GO:0043171">
    <property type="term" value="P:peptide catabolic process"/>
    <property type="evidence" value="ECO:0007669"/>
    <property type="project" value="TreeGrafter"/>
</dbReference>
<evidence type="ECO:0000256" key="6">
    <source>
        <dbReference type="ARBA" id="ARBA00023049"/>
    </source>
</evidence>
<evidence type="ECO:0000256" key="3">
    <source>
        <dbReference type="ARBA" id="ARBA00022723"/>
    </source>
</evidence>
<dbReference type="GeneID" id="90071932"/>
<evidence type="ECO:0000259" key="7">
    <source>
        <dbReference type="Pfam" id="PF00675"/>
    </source>
</evidence>
<comment type="caution">
    <text evidence="10">The sequence shown here is derived from an EMBL/GenBank/DDBJ whole genome shotgun (WGS) entry which is preliminary data.</text>
</comment>
<evidence type="ECO:0000313" key="10">
    <source>
        <dbReference type="EMBL" id="GMM33953.1"/>
    </source>
</evidence>
<dbReference type="SUPFAM" id="SSF63411">
    <property type="entry name" value="LuxS/MPP-like metallohydrolase"/>
    <property type="match status" value="4"/>
</dbReference>
<dbReference type="Pfam" id="PF05193">
    <property type="entry name" value="Peptidase_M16_C"/>
    <property type="match status" value="1"/>
</dbReference>
<dbReference type="GO" id="GO:0046872">
    <property type="term" value="F:metal ion binding"/>
    <property type="evidence" value="ECO:0007669"/>
    <property type="project" value="UniProtKB-KW"/>
</dbReference>
<dbReference type="InterPro" id="IPR001431">
    <property type="entry name" value="Pept_M16_Zn_BS"/>
</dbReference>
<dbReference type="InterPro" id="IPR054734">
    <property type="entry name" value="PqqF-like_C_4"/>
</dbReference>
<proteinExistence type="inferred from homology"/>
<dbReference type="Pfam" id="PF22456">
    <property type="entry name" value="PqqF-like_C_4"/>
    <property type="match status" value="1"/>
</dbReference>
<protein>
    <submittedName>
        <fullName evidence="10">Axl1 protein</fullName>
    </submittedName>
</protein>
<reference evidence="10 11" key="1">
    <citation type="journal article" date="2023" name="Elife">
        <title>Identification of key yeast species and microbe-microbe interactions impacting larval growth of Drosophila in the wild.</title>
        <authorList>
            <person name="Mure A."/>
            <person name="Sugiura Y."/>
            <person name="Maeda R."/>
            <person name="Honda K."/>
            <person name="Sakurai N."/>
            <person name="Takahashi Y."/>
            <person name="Watada M."/>
            <person name="Katoh T."/>
            <person name="Gotoh A."/>
            <person name="Gotoh Y."/>
            <person name="Taniguchi I."/>
            <person name="Nakamura K."/>
            <person name="Hayashi T."/>
            <person name="Katayama T."/>
            <person name="Uemura T."/>
            <person name="Hattori Y."/>
        </authorList>
    </citation>
    <scope>NUCLEOTIDE SEQUENCE [LARGE SCALE GENOMIC DNA]</scope>
    <source>
        <strain evidence="10 11">SC-9</strain>
    </source>
</reference>